<dbReference type="EMBL" id="RXHI01000021">
    <property type="protein sequence ID" value="RUA22226.1"/>
    <property type="molecule type" value="Genomic_DNA"/>
</dbReference>
<accession>A0A3S0R4S2</accession>
<comment type="caution">
    <text evidence="1">The sequence shown here is derived from an EMBL/GenBank/DDBJ whole genome shotgun (WGS) entry which is preliminary data.</text>
</comment>
<name>A0A3S0R4S2_9GAMM</name>
<proteinExistence type="predicted"/>
<evidence type="ECO:0000313" key="1">
    <source>
        <dbReference type="EMBL" id="RUA22226.1"/>
    </source>
</evidence>
<gene>
    <name evidence="1" type="ORF">DSL92_06970</name>
</gene>
<sequence>MARLKDPGRRGDAWLAWLARVYYLDAETLSGDGTNYFIMPAHRFTLELRYDFGVRCRDDGVQGTDINAMSSLHTFRTAAVRGSSTRAMA</sequence>
<reference evidence="1" key="1">
    <citation type="submission" date="2018-12" db="EMBL/GenBank/DDBJ databases">
        <authorList>
            <person name="Jadhav K."/>
            <person name="Kushwaha B."/>
            <person name="Jadhav I."/>
        </authorList>
    </citation>
    <scope>NUCLEOTIDE SEQUENCE [LARGE SCALE GENOMIC DNA]</scope>
    <source>
        <strain evidence="1">SBS 10</strain>
    </source>
</reference>
<organism evidence="1">
    <name type="scientific">Billgrantia gudaonensis</name>
    <dbReference type="NCBI Taxonomy" id="376427"/>
    <lineage>
        <taxon>Bacteria</taxon>
        <taxon>Pseudomonadati</taxon>
        <taxon>Pseudomonadota</taxon>
        <taxon>Gammaproteobacteria</taxon>
        <taxon>Oceanospirillales</taxon>
        <taxon>Halomonadaceae</taxon>
        <taxon>Billgrantia</taxon>
    </lineage>
</organism>
<dbReference type="AlphaFoldDB" id="A0A3S0R4S2"/>
<protein>
    <submittedName>
        <fullName evidence="1">Uncharacterized protein</fullName>
    </submittedName>
</protein>